<dbReference type="Proteomes" id="UP000591626">
    <property type="component" value="Unassembled WGS sequence"/>
</dbReference>
<gene>
    <name evidence="3" type="ORF">HC138_03860</name>
</gene>
<evidence type="ECO:0000256" key="2">
    <source>
        <dbReference type="SAM" id="SignalP"/>
    </source>
</evidence>
<feature type="signal peptide" evidence="2">
    <location>
        <begin position="1"/>
        <end position="22"/>
    </location>
</feature>
<evidence type="ECO:0000313" key="3">
    <source>
        <dbReference type="EMBL" id="NJJ03503.1"/>
    </source>
</evidence>
<sequence>MKNAHLKKRVMATLVSATVAFGGVTVVAPTADADERVTSEYSALPSDANKAALQYNKGAKLKGRMDMLQTQYGPGWCIDAALPGPSLDTQYEVRKLDGVSGLYGFNLVSGGSFDIHPDIEKASISLTKLMLDDYYAGRHEEVRKKALAMQALVSNNQDVLDQIRGYITGDIKPRWAAYGFGWSNNPPKLTAAEFESWTGFSIRRTATATVGQSDFYLAKNTKKFNSLKVNEGEYVTVLVPLNYNIYQDVLRDPTKQRILIVAQPGLDNYKPDVIRETVTKTVSPQETKTVTKTVQPTVTETTTVRPGNATTTKTVAGTTTETQYIQPIVEETVTETPEEVTVTSTRRPDVVTATAKTTLPTKVETETVTAPQKTVTVEQVEPVTVTETTTARATDTVEGATETVTVTKPATTVVETVKKSGAPRTETQTVTAEPSTKVVETTVVNKNYKTVERTSTVERYTRHFTYAFAFEGNEKTQIIDVDKLGDWKLEIIDNSNGLVEIRKVERNGKDVIEIVPKREGKGTVRFVITDGEGNRHEYTVNIVNEKTEKVTVNDVTVNNHFFNVGVSNVDQTITVPAGWDYKVDGPGELVKVEGSSNQYKLKVVDGLTQDQIKVTVFEKVNGKPTGAENNYIFMIDTGSTYTRVIGNLNSYILEIEGVEEKPEIVEGADKIEKIEKRGGSWVVTPNKDATGDVVIKAVDKEGKTYTFNLKIEHGTNVSVDNVTRLMDEGNTVTIDYGTDTPDLTKEIVSESGEWKWDEQDPWKVTNVTNGTLVFNVYKETDNGRVLIGTYTIVAKVKSDTKYPTAKVSQDVLDRNTVTLTRGTPGNKFEVKEGEDLFDKEEDENGNWKVLPKLGTDGKGKIVIVEKFGDDELVEYTINVTPSKIDEVRKNVKSGATIGISAGNRKFTKGDELLASGIDDGKDLKFKEGAKGEVIVEVLNSRGIAYQRYIFNVTPQGAREKAFELTPKSESSITMNSSEFTYKVKGEDVIDVKRDGDKLLVTPKDGKTGTATVEIKSGETVVERYTYTVVPGKNGGNTASSDDYKLSVDGRFTITRINNNPIEIIEGKEWVEYDEEDGKWILVPKGPESIGKTVKVIERRGDVVVRRYNIEVLPEGKQLNFEEFRTVLYKNIKDSVDFGEKYTYKVVHGKDLVTVTKPEPGKLAIEAQPGKRGLAQIEIRDPEGNLVRVVDAVIPDTSEGELPKPRPSIKPNPGKEGSYIVDFEGGSNNVEINICTGDGSCTIVPNNKVVDKGSHLEVDPGKVPDGSKLVVVPIENGVRSDKREDYVEIDLGVDLQGNKTEKGSSELDGKCIASIVGLSAPLLLAIPLGILSQVRIPGLEGLSAQVNDAIRQANDQIQRGLGIYNEDRSRRAAGFQGAFNVANPEMLSLAAGSLGAITLGLFLIDGVLRACGQEEMTSSYKIGEATGQEWMMYGSSGKSSKDQAEKPSEEAGAKDKKDESKK</sequence>
<evidence type="ECO:0000313" key="4">
    <source>
        <dbReference type="Proteomes" id="UP000591626"/>
    </source>
</evidence>
<feature type="compositionally biased region" description="Basic and acidic residues" evidence="1">
    <location>
        <begin position="1438"/>
        <end position="1461"/>
    </location>
</feature>
<feature type="chain" id="PRO_5043052496" evidence="2">
    <location>
        <begin position="23"/>
        <end position="1461"/>
    </location>
</feature>
<proteinExistence type="predicted"/>
<feature type="region of interest" description="Disordered" evidence="1">
    <location>
        <begin position="1196"/>
        <end position="1215"/>
    </location>
</feature>
<feature type="region of interest" description="Disordered" evidence="1">
    <location>
        <begin position="1431"/>
        <end position="1461"/>
    </location>
</feature>
<keyword evidence="2" id="KW-0732">Signal</keyword>
<dbReference type="RefSeq" id="WP_167616063.1">
    <property type="nucleotide sequence ID" value="NZ_JAAUVV010000005.1"/>
</dbReference>
<dbReference type="EMBL" id="JAAUVV010000005">
    <property type="protein sequence ID" value="NJJ03503.1"/>
    <property type="molecule type" value="Genomic_DNA"/>
</dbReference>
<reference evidence="3 4" key="1">
    <citation type="submission" date="2020-03" db="EMBL/GenBank/DDBJ databases">
        <title>Draft genome sequences of bacterial isolates from the female urobiome.</title>
        <authorList>
            <person name="Miller-Ensminger T."/>
            <person name="Wolfe A.J."/>
            <person name="Putonti C."/>
        </authorList>
    </citation>
    <scope>NUCLEOTIDE SEQUENCE [LARGE SCALE GENOMIC DNA]</scope>
    <source>
        <strain evidence="3 4">UMB8490</strain>
    </source>
</reference>
<protein>
    <submittedName>
        <fullName evidence="3">Uncharacterized protein</fullName>
    </submittedName>
</protein>
<accession>A0AAP6XLJ7</accession>
<comment type="caution">
    <text evidence="3">The sequence shown here is derived from an EMBL/GenBank/DDBJ whole genome shotgun (WGS) entry which is preliminary data.</text>
</comment>
<evidence type="ECO:0000256" key="1">
    <source>
        <dbReference type="SAM" id="MobiDB-lite"/>
    </source>
</evidence>
<organism evidence="3 4">
    <name type="scientific">Corynebacterium coyleae</name>
    <dbReference type="NCBI Taxonomy" id="53374"/>
    <lineage>
        <taxon>Bacteria</taxon>
        <taxon>Bacillati</taxon>
        <taxon>Actinomycetota</taxon>
        <taxon>Actinomycetes</taxon>
        <taxon>Mycobacteriales</taxon>
        <taxon>Corynebacteriaceae</taxon>
        <taxon>Corynebacterium</taxon>
    </lineage>
</organism>
<name>A0AAP6XLJ7_9CORY</name>